<evidence type="ECO:0000313" key="2">
    <source>
        <dbReference type="EMBL" id="VAW36233.1"/>
    </source>
</evidence>
<feature type="compositionally biased region" description="Basic and acidic residues" evidence="1">
    <location>
        <begin position="20"/>
        <end position="40"/>
    </location>
</feature>
<feature type="non-terminal residue" evidence="2">
    <location>
        <position position="1"/>
    </location>
</feature>
<accession>A0A3B0V7E9</accession>
<sequence>EQGKPDIKANTKKKQGNHSSENERKNKNAGCDKDDNGNKDKKQKRKRQSKVSKIKVDRDEVCPIDKSILPADAVFKGYSDSIIQDIKIITDNVRYRREVYYSASSNKSYYGDLPTEVAGHGEYGVGIRSLLPLFKSECHLSEKSILSFFHNFGIIISPAYISNQWTKGYDFLHQEKSDIYQSGLKNGSYHQIDDTAARVKGKNHHTHIICNSSFSAFFTTARKDRLTVLDIFKNFSPREFVYNSTAINILKSFKLSRKMRKALDRTLKDKNKYDEASFEQILDAMPLKVGPNQRTRIKEACAIAAYWQQTDIPIIKRLICDDAPQFKQLTKYLGLCWIHDGRHYKKLTPIFKCHQQALDDFIKRYWDYYHQLLDYTKAPNPCQSIRLAKEFDDLFNTHTDYEQLNNRIAKTLAKREELLL</sequence>
<feature type="non-terminal residue" evidence="2">
    <location>
        <position position="420"/>
    </location>
</feature>
<evidence type="ECO:0000256" key="1">
    <source>
        <dbReference type="SAM" id="MobiDB-lite"/>
    </source>
</evidence>
<dbReference type="AlphaFoldDB" id="A0A3B0V7E9"/>
<feature type="region of interest" description="Disordered" evidence="1">
    <location>
        <begin position="1"/>
        <end position="54"/>
    </location>
</feature>
<name>A0A3B0V7E9_9ZZZZ</name>
<reference evidence="2" key="1">
    <citation type="submission" date="2018-06" db="EMBL/GenBank/DDBJ databases">
        <authorList>
            <person name="Zhirakovskaya E."/>
        </authorList>
    </citation>
    <scope>NUCLEOTIDE SEQUENCE</scope>
</reference>
<organism evidence="2">
    <name type="scientific">hydrothermal vent metagenome</name>
    <dbReference type="NCBI Taxonomy" id="652676"/>
    <lineage>
        <taxon>unclassified sequences</taxon>
        <taxon>metagenomes</taxon>
        <taxon>ecological metagenomes</taxon>
    </lineage>
</organism>
<gene>
    <name evidence="2" type="ORF">MNBD_GAMMA01-1047</name>
</gene>
<proteinExistence type="predicted"/>
<dbReference type="EMBL" id="UOEW01000135">
    <property type="protein sequence ID" value="VAW36233.1"/>
    <property type="molecule type" value="Genomic_DNA"/>
</dbReference>
<feature type="compositionally biased region" description="Basic residues" evidence="1">
    <location>
        <begin position="41"/>
        <end position="53"/>
    </location>
</feature>
<protein>
    <submittedName>
        <fullName evidence="2">Uncharacterized protein</fullName>
    </submittedName>
</protein>